<reference evidence="2 3" key="1">
    <citation type="submission" date="2024-04" db="EMBL/GenBank/DDBJ databases">
        <title>Human intestinal bacterial collection.</title>
        <authorList>
            <person name="Pauvert C."/>
            <person name="Hitch T.C.A."/>
            <person name="Clavel T."/>
        </authorList>
    </citation>
    <scope>NUCLEOTIDE SEQUENCE [LARGE SCALE GENOMIC DNA]</scope>
    <source>
        <strain evidence="2 3">CLA-AA-H161</strain>
    </source>
</reference>
<dbReference type="InterPro" id="IPR025668">
    <property type="entry name" value="Tnp_DDE_dom"/>
</dbReference>
<proteinExistence type="predicted"/>
<name>A0ABV1CNC7_9FIRM</name>
<gene>
    <name evidence="2" type="ORF">AAAX94_12315</name>
</gene>
<evidence type="ECO:0000259" key="1">
    <source>
        <dbReference type="Pfam" id="PF13751"/>
    </source>
</evidence>
<dbReference type="Proteomes" id="UP001470752">
    <property type="component" value="Unassembled WGS sequence"/>
</dbReference>
<protein>
    <submittedName>
        <fullName evidence="2">Transposase</fullName>
    </submittedName>
</protein>
<evidence type="ECO:0000313" key="2">
    <source>
        <dbReference type="EMBL" id="MEQ2413796.1"/>
    </source>
</evidence>
<dbReference type="EMBL" id="JBBNFW010000177">
    <property type="protein sequence ID" value="MEQ2413796.1"/>
    <property type="molecule type" value="Genomic_DNA"/>
</dbReference>
<keyword evidence="3" id="KW-1185">Reference proteome</keyword>
<comment type="caution">
    <text evidence="2">The sequence shown here is derived from an EMBL/GenBank/DDBJ whole genome shotgun (WGS) entry which is preliminary data.</text>
</comment>
<dbReference type="Pfam" id="PF13751">
    <property type="entry name" value="DDE_Tnp_1_6"/>
    <property type="match status" value="1"/>
</dbReference>
<organism evidence="2 3">
    <name type="scientific">Blautia acetigignens</name>
    <dbReference type="NCBI Taxonomy" id="2981783"/>
    <lineage>
        <taxon>Bacteria</taxon>
        <taxon>Bacillati</taxon>
        <taxon>Bacillota</taxon>
        <taxon>Clostridia</taxon>
        <taxon>Lachnospirales</taxon>
        <taxon>Lachnospiraceae</taxon>
        <taxon>Blautia</taxon>
    </lineage>
</organism>
<accession>A0ABV1CNC7</accession>
<evidence type="ECO:0000313" key="3">
    <source>
        <dbReference type="Proteomes" id="UP001470752"/>
    </source>
</evidence>
<sequence length="79" mass="8960">MERITSEYGTMLRMNCSIQAEGSFADVKEDMNFRRYLYRGKANALAESILLAMGRNINKLHCKIQTGRTGSHLFSLKTA</sequence>
<feature type="domain" description="Transposase DDE" evidence="1">
    <location>
        <begin position="2"/>
        <end position="61"/>
    </location>
</feature>